<evidence type="ECO:0000256" key="3">
    <source>
        <dbReference type="ARBA" id="ARBA00023163"/>
    </source>
</evidence>
<dbReference type="PROSITE" id="PS50977">
    <property type="entry name" value="HTH_TETR_2"/>
    <property type="match status" value="1"/>
</dbReference>
<evidence type="ECO:0000313" key="6">
    <source>
        <dbReference type="EMBL" id="WSE28133.1"/>
    </source>
</evidence>
<dbReference type="SUPFAM" id="SSF46689">
    <property type="entry name" value="Homeodomain-like"/>
    <property type="match status" value="1"/>
</dbReference>
<dbReference type="Proteomes" id="UP001330812">
    <property type="component" value="Chromosome"/>
</dbReference>
<dbReference type="InterPro" id="IPR001647">
    <property type="entry name" value="HTH_TetR"/>
</dbReference>
<reference evidence="6 7" key="1">
    <citation type="journal article" date="2015" name="Int. J. Syst. Evol. Microbiol.">
        <title>Amycolatopsis rhabdoformis sp. nov., an actinomycete isolated from a tropical forest soil.</title>
        <authorList>
            <person name="Souza W.R."/>
            <person name="Silva R.E."/>
            <person name="Goodfellow M."/>
            <person name="Busarakam K."/>
            <person name="Figueiro F.S."/>
            <person name="Ferreira D."/>
            <person name="Rodrigues-Filho E."/>
            <person name="Moraes L.A.B."/>
            <person name="Zucchi T.D."/>
        </authorList>
    </citation>
    <scope>NUCLEOTIDE SEQUENCE [LARGE SCALE GENOMIC DNA]</scope>
    <source>
        <strain evidence="6 7">NCIMB 14900</strain>
    </source>
</reference>
<keyword evidence="7" id="KW-1185">Reference proteome</keyword>
<accession>A0ABZ1I3J1</accession>
<organism evidence="6 7">
    <name type="scientific">Amycolatopsis rhabdoformis</name>
    <dbReference type="NCBI Taxonomy" id="1448059"/>
    <lineage>
        <taxon>Bacteria</taxon>
        <taxon>Bacillati</taxon>
        <taxon>Actinomycetota</taxon>
        <taxon>Actinomycetes</taxon>
        <taxon>Pseudonocardiales</taxon>
        <taxon>Pseudonocardiaceae</taxon>
        <taxon>Amycolatopsis</taxon>
    </lineage>
</organism>
<feature type="domain" description="HTH tetR-type" evidence="5">
    <location>
        <begin position="16"/>
        <end position="76"/>
    </location>
</feature>
<sequence>MSTGVQRGRPRKLPVAEQRGRVLRAAAEAVARHGFEAATIEEIARAAGVSRQAVYEQFGERRSLFAEVVADVEERAFEAIGAPARDASEPELRAWARANYANMFRFVEREPEAFPVLREAERAGNPALTRLRERLAVIYAEASRKRWAAYGVDSGRADKALVALYFAMTEALVQVSWEGEPPAQDALVDLLTEFTVGGVLRLQTQAAEVIERLR</sequence>
<evidence type="ECO:0000313" key="7">
    <source>
        <dbReference type="Proteomes" id="UP001330812"/>
    </source>
</evidence>
<proteinExistence type="predicted"/>
<dbReference type="Gene3D" id="1.10.357.10">
    <property type="entry name" value="Tetracycline Repressor, domain 2"/>
    <property type="match status" value="1"/>
</dbReference>
<dbReference type="PRINTS" id="PR00455">
    <property type="entry name" value="HTHTETR"/>
</dbReference>
<keyword evidence="2 4" id="KW-0238">DNA-binding</keyword>
<keyword evidence="1" id="KW-0805">Transcription regulation</keyword>
<evidence type="ECO:0000256" key="2">
    <source>
        <dbReference type="ARBA" id="ARBA00023125"/>
    </source>
</evidence>
<dbReference type="Pfam" id="PF00440">
    <property type="entry name" value="TetR_N"/>
    <property type="match status" value="1"/>
</dbReference>
<keyword evidence="3" id="KW-0804">Transcription</keyword>
<evidence type="ECO:0000256" key="1">
    <source>
        <dbReference type="ARBA" id="ARBA00023015"/>
    </source>
</evidence>
<dbReference type="PANTHER" id="PTHR30055:SF234">
    <property type="entry name" value="HTH-TYPE TRANSCRIPTIONAL REGULATOR BETI"/>
    <property type="match status" value="1"/>
</dbReference>
<feature type="DNA-binding region" description="H-T-H motif" evidence="4">
    <location>
        <begin position="39"/>
        <end position="58"/>
    </location>
</feature>
<dbReference type="InterPro" id="IPR009057">
    <property type="entry name" value="Homeodomain-like_sf"/>
</dbReference>
<dbReference type="EMBL" id="CP142149">
    <property type="protein sequence ID" value="WSE28133.1"/>
    <property type="molecule type" value="Genomic_DNA"/>
</dbReference>
<dbReference type="PANTHER" id="PTHR30055">
    <property type="entry name" value="HTH-TYPE TRANSCRIPTIONAL REGULATOR RUTR"/>
    <property type="match status" value="1"/>
</dbReference>
<evidence type="ECO:0000256" key="4">
    <source>
        <dbReference type="PROSITE-ProRule" id="PRU00335"/>
    </source>
</evidence>
<protein>
    <submittedName>
        <fullName evidence="6">TetR/AcrR family transcriptional regulator</fullName>
    </submittedName>
</protein>
<dbReference type="RefSeq" id="WP_326567135.1">
    <property type="nucleotide sequence ID" value="NZ_CP142149.1"/>
</dbReference>
<gene>
    <name evidence="6" type="ORF">VSH64_35600</name>
</gene>
<evidence type="ECO:0000259" key="5">
    <source>
        <dbReference type="PROSITE" id="PS50977"/>
    </source>
</evidence>
<name>A0ABZ1I3J1_9PSEU</name>
<dbReference type="InterPro" id="IPR050109">
    <property type="entry name" value="HTH-type_TetR-like_transc_reg"/>
</dbReference>